<dbReference type="STRING" id="183.GCA_002009735_00165"/>
<dbReference type="GO" id="GO:0009245">
    <property type="term" value="P:lipid A biosynthetic process"/>
    <property type="evidence" value="ECO:0007669"/>
    <property type="project" value="UniProtKB-UniRule"/>
</dbReference>
<evidence type="ECO:0000256" key="12">
    <source>
        <dbReference type="ARBA" id="ARBA00029757"/>
    </source>
</evidence>
<dbReference type="PANTHER" id="PTHR42724">
    <property type="entry name" value="TETRAACYLDISACCHARIDE 4'-KINASE"/>
    <property type="match status" value="1"/>
</dbReference>
<evidence type="ECO:0000256" key="4">
    <source>
        <dbReference type="ARBA" id="ARBA00016436"/>
    </source>
</evidence>
<evidence type="ECO:0000313" key="15">
    <source>
        <dbReference type="Proteomes" id="UP000005737"/>
    </source>
</evidence>
<keyword evidence="7 13" id="KW-0808">Transferase</keyword>
<gene>
    <name evidence="13" type="primary">lpxK</name>
    <name evidence="14" type="ORF">Lepil_0604</name>
</gene>
<feature type="binding site" evidence="13">
    <location>
        <begin position="39"/>
        <end position="46"/>
    </location>
    <ligand>
        <name>ATP</name>
        <dbReference type="ChEBI" id="CHEBI:30616"/>
    </ligand>
</feature>
<organism evidence="14 15">
    <name type="scientific">Leptonema illini DSM 21528</name>
    <dbReference type="NCBI Taxonomy" id="929563"/>
    <lineage>
        <taxon>Bacteria</taxon>
        <taxon>Pseudomonadati</taxon>
        <taxon>Spirochaetota</taxon>
        <taxon>Spirochaetia</taxon>
        <taxon>Leptospirales</taxon>
        <taxon>Leptospiraceae</taxon>
        <taxon>Leptonema</taxon>
    </lineage>
</organism>
<dbReference type="RefSeq" id="WP_002769820.1">
    <property type="nucleotide sequence ID" value="NZ_JH597773.1"/>
</dbReference>
<dbReference type="Proteomes" id="UP000005737">
    <property type="component" value="Unassembled WGS sequence"/>
</dbReference>
<comment type="similarity">
    <text evidence="13">Belongs to the LpxK family.</text>
</comment>
<evidence type="ECO:0000256" key="7">
    <source>
        <dbReference type="ARBA" id="ARBA00022679"/>
    </source>
</evidence>
<evidence type="ECO:0000256" key="11">
    <source>
        <dbReference type="ARBA" id="ARBA00023098"/>
    </source>
</evidence>
<proteinExistence type="inferred from homology"/>
<keyword evidence="5 13" id="KW-0444">Lipid biosynthesis</keyword>
<comment type="catalytic activity">
    <reaction evidence="13">
        <text>a lipid A disaccharide + ATP = a lipid IVA + ADP + H(+)</text>
        <dbReference type="Rhea" id="RHEA:67840"/>
        <dbReference type="ChEBI" id="CHEBI:15378"/>
        <dbReference type="ChEBI" id="CHEBI:30616"/>
        <dbReference type="ChEBI" id="CHEBI:176343"/>
        <dbReference type="ChEBI" id="CHEBI:176425"/>
        <dbReference type="ChEBI" id="CHEBI:456216"/>
        <dbReference type="EC" id="2.7.1.130"/>
    </reaction>
</comment>
<keyword evidence="9 13" id="KW-0418">Kinase</keyword>
<sequence length="341" mass="37972">MCRLLARLYLAVHKRTFARRLQNSRSFPGHRIISVGNLSAGGTGKTPVTIELALALLSQRKSVLICLRGYKGRSRSGLLVGDERGVHLTAEHAGDEAVLIAVRLLEYARLHEGARFAVAAGPDRADLIDRFGAQRDVVILDDAFQNPSVRRDLDIVLIDATVPYSRMILLPCGRFREDLTALERADVVLLTRTNLAPDSALIWKRLIKDRYPNLPIFSIGIRTHRISAPLAPDGRAQSVAAFCGIGNPDSFFRVLEEAGIDVAKRFVFKDHHRFNERDLAVLKGCGLPLVTTEKDAARLGERLASLGRVLVVRPEIYDADRNDETRLWSRLTSLTERQAQE</sequence>
<dbReference type="GO" id="GO:0005886">
    <property type="term" value="C:plasma membrane"/>
    <property type="evidence" value="ECO:0007669"/>
    <property type="project" value="TreeGrafter"/>
</dbReference>
<name>H2CC79_9LEPT</name>
<evidence type="ECO:0000256" key="13">
    <source>
        <dbReference type="HAMAP-Rule" id="MF_00409"/>
    </source>
</evidence>
<dbReference type="GO" id="GO:0009244">
    <property type="term" value="P:lipopolysaccharide core region biosynthetic process"/>
    <property type="evidence" value="ECO:0007669"/>
    <property type="project" value="TreeGrafter"/>
</dbReference>
<dbReference type="GO" id="GO:0005524">
    <property type="term" value="F:ATP binding"/>
    <property type="evidence" value="ECO:0007669"/>
    <property type="project" value="UniProtKB-UniRule"/>
</dbReference>
<accession>H2CC79</accession>
<keyword evidence="15" id="KW-1185">Reference proteome</keyword>
<comment type="pathway">
    <text evidence="2 13">Glycolipid biosynthesis; lipid IV(A) biosynthesis; lipid IV(A) from (3R)-3-hydroxytetradecanoyl-[acyl-carrier-protein] and UDP-N-acetyl-alpha-D-glucosamine: step 6/6.</text>
</comment>
<dbReference type="AlphaFoldDB" id="H2CC79"/>
<keyword evidence="6 13" id="KW-0441">Lipid A biosynthesis</keyword>
<dbReference type="Gene3D" id="3.40.50.300">
    <property type="entry name" value="P-loop containing nucleotide triphosphate hydrolases"/>
    <property type="match status" value="1"/>
</dbReference>
<dbReference type="InterPro" id="IPR027417">
    <property type="entry name" value="P-loop_NTPase"/>
</dbReference>
<evidence type="ECO:0000256" key="3">
    <source>
        <dbReference type="ARBA" id="ARBA00012071"/>
    </source>
</evidence>
<evidence type="ECO:0000313" key="14">
    <source>
        <dbReference type="EMBL" id="EHQ05308.1"/>
    </source>
</evidence>
<dbReference type="EMBL" id="JH597773">
    <property type="protein sequence ID" value="EHQ05308.1"/>
    <property type="molecule type" value="Genomic_DNA"/>
</dbReference>
<comment type="function">
    <text evidence="1 13">Transfers the gamma-phosphate of ATP to the 4'-position of a tetraacyldisaccharide 1-phosphate intermediate (termed DS-1-P) to form tetraacyldisaccharide 1,4'-bis-phosphate (lipid IVA).</text>
</comment>
<evidence type="ECO:0000256" key="5">
    <source>
        <dbReference type="ARBA" id="ARBA00022516"/>
    </source>
</evidence>
<evidence type="ECO:0000256" key="9">
    <source>
        <dbReference type="ARBA" id="ARBA00022777"/>
    </source>
</evidence>
<dbReference type="NCBIfam" id="TIGR00682">
    <property type="entry name" value="lpxK"/>
    <property type="match status" value="1"/>
</dbReference>
<evidence type="ECO:0000256" key="10">
    <source>
        <dbReference type="ARBA" id="ARBA00022840"/>
    </source>
</evidence>
<reference evidence="14 15" key="1">
    <citation type="submission" date="2011-10" db="EMBL/GenBank/DDBJ databases">
        <title>The Improved High-Quality Draft genome of Leptonema illini DSM 21528.</title>
        <authorList>
            <consortium name="US DOE Joint Genome Institute (JGI-PGF)"/>
            <person name="Lucas S."/>
            <person name="Copeland A."/>
            <person name="Lapidus A."/>
            <person name="Glavina del Rio T."/>
            <person name="Dalin E."/>
            <person name="Tice H."/>
            <person name="Bruce D."/>
            <person name="Goodwin L."/>
            <person name="Pitluck S."/>
            <person name="Peters L."/>
            <person name="Mikhailova N."/>
            <person name="Held B."/>
            <person name="Kyrpides N."/>
            <person name="Mavromatis K."/>
            <person name="Ivanova N."/>
            <person name="Markowitz V."/>
            <person name="Cheng J.-F."/>
            <person name="Hugenholtz P."/>
            <person name="Woyke T."/>
            <person name="Wu D."/>
            <person name="Gronow S."/>
            <person name="Wellnitz S."/>
            <person name="Brambilla E.-M."/>
            <person name="Klenk H.-P."/>
            <person name="Eisen J.A."/>
        </authorList>
    </citation>
    <scope>NUCLEOTIDE SEQUENCE [LARGE SCALE GENOMIC DNA]</scope>
    <source>
        <strain evidence="14 15">DSM 21528</strain>
    </source>
</reference>
<dbReference type="PANTHER" id="PTHR42724:SF1">
    <property type="entry name" value="TETRAACYLDISACCHARIDE 4'-KINASE, MITOCHONDRIAL-RELATED"/>
    <property type="match status" value="1"/>
</dbReference>
<evidence type="ECO:0000256" key="8">
    <source>
        <dbReference type="ARBA" id="ARBA00022741"/>
    </source>
</evidence>
<keyword evidence="8 13" id="KW-0547">Nucleotide-binding</keyword>
<dbReference type="GO" id="GO:0009029">
    <property type="term" value="F:lipid-A 4'-kinase activity"/>
    <property type="evidence" value="ECO:0007669"/>
    <property type="project" value="UniProtKB-UniRule"/>
</dbReference>
<keyword evidence="11 13" id="KW-0443">Lipid metabolism</keyword>
<keyword evidence="10 13" id="KW-0067">ATP-binding</keyword>
<evidence type="ECO:0000256" key="6">
    <source>
        <dbReference type="ARBA" id="ARBA00022556"/>
    </source>
</evidence>
<dbReference type="InterPro" id="IPR003758">
    <property type="entry name" value="LpxK"/>
</dbReference>
<evidence type="ECO:0000256" key="2">
    <source>
        <dbReference type="ARBA" id="ARBA00004870"/>
    </source>
</evidence>
<dbReference type="SUPFAM" id="SSF52540">
    <property type="entry name" value="P-loop containing nucleoside triphosphate hydrolases"/>
    <property type="match status" value="1"/>
</dbReference>
<protein>
    <recommendedName>
        <fullName evidence="4 13">Tetraacyldisaccharide 4'-kinase</fullName>
        <ecNumber evidence="3 13">2.7.1.130</ecNumber>
    </recommendedName>
    <alternativeName>
        <fullName evidence="12 13">Lipid A 4'-kinase</fullName>
    </alternativeName>
</protein>
<dbReference type="Pfam" id="PF02606">
    <property type="entry name" value="LpxK"/>
    <property type="match status" value="1"/>
</dbReference>
<dbReference type="HOGENOM" id="CLU_038816_6_0_12"/>
<evidence type="ECO:0000256" key="1">
    <source>
        <dbReference type="ARBA" id="ARBA00002274"/>
    </source>
</evidence>
<dbReference type="HAMAP" id="MF_00409">
    <property type="entry name" value="LpxK"/>
    <property type="match status" value="1"/>
</dbReference>
<dbReference type="EC" id="2.7.1.130" evidence="3 13"/>
<dbReference type="UniPathway" id="UPA00359">
    <property type="reaction ID" value="UER00482"/>
</dbReference>